<sequence length="1651" mass="191678">MAENMEQTNDNPTALETDGAKSSRGYTTPSSTDSRGNKKARDGSHGLKFESKLLTLFSIRGLSAGYKFELGKENEDLGGKFDDVIFRYEVPDETPAGKHWRYHYLQAKHKENENDGKITANNLLDPNPNGPFSLKKYFLSYCKMRERGDDVRDCIVCTNWDVNNGQFKKIQLEEVKEQHDILKFAPGEKTVRSYKLKIDQNLRKETIKLLGVSDIEAMGMAVTSLPDTSEVQFRDKETTNSKEEEMLTIDLVTEKVVDSKTKKFRPDFINDENLSVVANKFRQKIVEVIDDFYSKLVFVVNMPNETQFKKISDKCTIQTTRIFDEISDAFEKKPVNFWLTSEEAKKILLAGVTDVSLQYQKQIEEEVRFNENAIKVMEKKLRHVLDAPGREKVERIATPSPQHTAVKVISAVQILMRELKQEGNYLAVSASRLQNEEEMEKWKNILNLQKAGIKDEINYTDLSKDCQEAILTKMVWFQGKDVTVRDLVGDQPEKVFDFTLIKDLLFEKKDIKLKIPSSDTSRFEESLYINRRVKIRKFDNNFEDELAKRLGVTSAELRKECRISLPDGHIEWLVEGERQKEIWGKMKNCADKTTPSGIIAEDNQLISFEMERRSIVIISGVAGTGKSTLLSHFYKEIKTKKPDYWVIKMNLVDRCEAIVKWYDGKPTNAADFFVNYLSETGNNDSSFTNSLLRYRLEKGDRIVIMLDGFDEIDARCQNSAIQLMKAISKNKSIQLYVTTRPHSVDDLQNELFQFSYTLEIFDMNDQIRYLTQYWETKLDTEEDIQDKSIIRKFAASLADRVSQTLRDQERSFIGIPLQCRILAECFQQELQTIIKRNSCKDGSVQTDFENQLFENVNFDLNSLYKLLMKTKRRVFREEKVKAPVPNQITDYAIDFLIEKIESHLTKLAIETLVTDKKSADILWPPQLSYHQLKTDKMQEENMITEFGVKFGLIMYKDEAIKTQFLHRTFAEYLLAKYLYRGIAVNHCENNYLLDNEQVRDLIISKILGERNFDGVRIFFDSMLKKTLNSTAWHVISEGKKILPSQLQNFTNDLALHIEKPQDTYNTYDYCPNLLGNTVYERNENLFDFLCDCLDIVLDKNGVRQDVGSVYIGNLSEYIWNTEETKKVVKILLDLIEQNRMVFMNEVMSPGKITFRKGDRMFELLHFFIFNEHYGSLFDQFFRLLSSCLDDCAFTNLLEYTLRKRDANNNNWAYPLNSGIEKTLIILRDLGRHKVIEGLSHLTLVWDKKLFETFYHPYQPKEEENPSDLQLLLKNRDSSRMTLLHRAAFYGDAQTVDDILETIRKSISSATNHLVELVVKDIMLARNDECFTPFYVAAASGHKEICVQILFFLKEILGTDQIKKCLIADGGFLHRAMWVAIRFKNDSMFKVILEGVNQALGQDNLFVLLKSSDTERDRSVPKYDKVLIKMISKFLLQNGSENGYEGLNNLILHPDPYVDSRADIYNTLEEVEDETLQGMLTVKGVENWTQRFLDFDISLGYRFLSIHLLARFTRNQRSQFVDAITSPHTPITPSYPVKISYWAKWFVGDEYIHDFMDLNCLEKLQKIIAENQDNTTTDIQKLLFSDSGKDITRALLCRNRKIVSVMFKHLSEMEKLQITRDIKRNGPKIIDEMSHYLRTSENAIRREQIFRY</sequence>
<dbReference type="eggNOG" id="ENOG502SD1W">
    <property type="taxonomic scope" value="Eukaryota"/>
</dbReference>
<dbReference type="PANTHER" id="PTHR46312">
    <property type="entry name" value="NACHT DOMAIN-CONTAINING PROTEIN"/>
    <property type="match status" value="1"/>
</dbReference>
<dbReference type="InterPro" id="IPR027417">
    <property type="entry name" value="P-loop_NTPase"/>
</dbReference>
<feature type="region of interest" description="Disordered" evidence="1">
    <location>
        <begin position="1"/>
        <end position="44"/>
    </location>
</feature>
<dbReference type="PROSITE" id="PS50837">
    <property type="entry name" value="NACHT"/>
    <property type="match status" value="1"/>
</dbReference>
<dbReference type="PANTHER" id="PTHR46312:SF2">
    <property type="entry name" value="NUCLEOTIDE-BINDING OLIGOMERIZATION DOMAIN-CONTAINING PROTEIN 2-LIKE"/>
    <property type="match status" value="1"/>
</dbReference>
<dbReference type="KEGG" id="dpx:DAPPUDRAFT_118824"/>
<evidence type="ECO:0000259" key="2">
    <source>
        <dbReference type="PROSITE" id="PS50837"/>
    </source>
</evidence>
<protein>
    <recommendedName>
        <fullName evidence="2">NACHT domain-containing protein</fullName>
    </recommendedName>
</protein>
<dbReference type="FunFam" id="3.40.50.300:FF:003105">
    <property type="entry name" value="Uncharacterized protein"/>
    <property type="match status" value="1"/>
</dbReference>
<dbReference type="PhylomeDB" id="E9HWR1"/>
<dbReference type="SUPFAM" id="SSF52540">
    <property type="entry name" value="P-loop containing nucleoside triphosphate hydrolases"/>
    <property type="match status" value="1"/>
</dbReference>
<dbReference type="InterPro" id="IPR036770">
    <property type="entry name" value="Ankyrin_rpt-contain_sf"/>
</dbReference>
<evidence type="ECO:0000256" key="1">
    <source>
        <dbReference type="SAM" id="MobiDB-lite"/>
    </source>
</evidence>
<evidence type="ECO:0000313" key="3">
    <source>
        <dbReference type="EMBL" id="EFX63822.1"/>
    </source>
</evidence>
<organism evidence="3 4">
    <name type="scientific">Daphnia pulex</name>
    <name type="common">Water flea</name>
    <dbReference type="NCBI Taxonomy" id="6669"/>
    <lineage>
        <taxon>Eukaryota</taxon>
        <taxon>Metazoa</taxon>
        <taxon>Ecdysozoa</taxon>
        <taxon>Arthropoda</taxon>
        <taxon>Crustacea</taxon>
        <taxon>Branchiopoda</taxon>
        <taxon>Diplostraca</taxon>
        <taxon>Cladocera</taxon>
        <taxon>Anomopoda</taxon>
        <taxon>Daphniidae</taxon>
        <taxon>Daphnia</taxon>
    </lineage>
</organism>
<dbReference type="InParanoid" id="E9HWR1"/>
<evidence type="ECO:0000313" key="4">
    <source>
        <dbReference type="Proteomes" id="UP000000305"/>
    </source>
</evidence>
<dbReference type="Pfam" id="PF05729">
    <property type="entry name" value="NACHT"/>
    <property type="match status" value="1"/>
</dbReference>
<dbReference type="SUPFAM" id="SSF48403">
    <property type="entry name" value="Ankyrin repeat"/>
    <property type="match status" value="1"/>
</dbReference>
<feature type="compositionally biased region" description="Basic and acidic residues" evidence="1">
    <location>
        <begin position="35"/>
        <end position="44"/>
    </location>
</feature>
<proteinExistence type="predicted"/>
<feature type="compositionally biased region" description="Polar residues" evidence="1">
    <location>
        <begin position="24"/>
        <end position="34"/>
    </location>
</feature>
<dbReference type="Gene3D" id="3.40.50.300">
    <property type="entry name" value="P-loop containing nucleotide triphosphate hydrolases"/>
    <property type="match status" value="1"/>
</dbReference>
<feature type="compositionally biased region" description="Polar residues" evidence="1">
    <location>
        <begin position="1"/>
        <end position="14"/>
    </location>
</feature>
<accession>E9HWR1</accession>
<reference evidence="3 4" key="1">
    <citation type="journal article" date="2011" name="Science">
        <title>The ecoresponsive genome of Daphnia pulex.</title>
        <authorList>
            <person name="Colbourne J.K."/>
            <person name="Pfrender M.E."/>
            <person name="Gilbert D."/>
            <person name="Thomas W.K."/>
            <person name="Tucker A."/>
            <person name="Oakley T.H."/>
            <person name="Tokishita S."/>
            <person name="Aerts A."/>
            <person name="Arnold G.J."/>
            <person name="Basu M.K."/>
            <person name="Bauer D.J."/>
            <person name="Caceres C.E."/>
            <person name="Carmel L."/>
            <person name="Casola C."/>
            <person name="Choi J.H."/>
            <person name="Detter J.C."/>
            <person name="Dong Q."/>
            <person name="Dusheyko S."/>
            <person name="Eads B.D."/>
            <person name="Frohlich T."/>
            <person name="Geiler-Samerotte K.A."/>
            <person name="Gerlach D."/>
            <person name="Hatcher P."/>
            <person name="Jogdeo S."/>
            <person name="Krijgsveld J."/>
            <person name="Kriventseva E.V."/>
            <person name="Kultz D."/>
            <person name="Laforsch C."/>
            <person name="Lindquist E."/>
            <person name="Lopez J."/>
            <person name="Manak J.R."/>
            <person name="Muller J."/>
            <person name="Pangilinan J."/>
            <person name="Patwardhan R.P."/>
            <person name="Pitluck S."/>
            <person name="Pritham E.J."/>
            <person name="Rechtsteiner A."/>
            <person name="Rho M."/>
            <person name="Rogozin I.B."/>
            <person name="Sakarya O."/>
            <person name="Salamov A."/>
            <person name="Schaack S."/>
            <person name="Shapiro H."/>
            <person name="Shiga Y."/>
            <person name="Skalitzky C."/>
            <person name="Smith Z."/>
            <person name="Souvorov A."/>
            <person name="Sung W."/>
            <person name="Tang Z."/>
            <person name="Tsuchiya D."/>
            <person name="Tu H."/>
            <person name="Vos H."/>
            <person name="Wang M."/>
            <person name="Wolf Y.I."/>
            <person name="Yamagata H."/>
            <person name="Yamada T."/>
            <person name="Ye Y."/>
            <person name="Shaw J.R."/>
            <person name="Andrews J."/>
            <person name="Crease T.J."/>
            <person name="Tang H."/>
            <person name="Lucas S.M."/>
            <person name="Robertson H.M."/>
            <person name="Bork P."/>
            <person name="Koonin E.V."/>
            <person name="Zdobnov E.M."/>
            <person name="Grigoriev I.V."/>
            <person name="Lynch M."/>
            <person name="Boore J.L."/>
        </authorList>
    </citation>
    <scope>NUCLEOTIDE SEQUENCE [LARGE SCALE GENOMIC DNA]</scope>
</reference>
<dbReference type="Proteomes" id="UP000000305">
    <property type="component" value="Unassembled WGS sequence"/>
</dbReference>
<keyword evidence="4" id="KW-1185">Reference proteome</keyword>
<dbReference type="HOGENOM" id="CLU_002013_0_0_1"/>
<dbReference type="OrthoDB" id="6360771at2759"/>
<dbReference type="InterPro" id="IPR007111">
    <property type="entry name" value="NACHT_NTPase"/>
</dbReference>
<dbReference type="Gene3D" id="1.25.40.20">
    <property type="entry name" value="Ankyrin repeat-containing domain"/>
    <property type="match status" value="1"/>
</dbReference>
<feature type="domain" description="NACHT" evidence="2">
    <location>
        <begin position="614"/>
        <end position="741"/>
    </location>
</feature>
<name>E9HWR1_DAPPU</name>
<gene>
    <name evidence="3" type="ORF">DAPPUDRAFT_118824</name>
</gene>
<dbReference type="EMBL" id="GL732951">
    <property type="protein sequence ID" value="EFX63822.1"/>
    <property type="molecule type" value="Genomic_DNA"/>
</dbReference>